<dbReference type="SUPFAM" id="SSF56219">
    <property type="entry name" value="DNase I-like"/>
    <property type="match status" value="1"/>
</dbReference>
<keyword evidence="2" id="KW-0472">Membrane</keyword>
<keyword evidence="4" id="KW-0378">Hydrolase</keyword>
<reference evidence="4 5" key="1">
    <citation type="submission" date="2019-02" db="EMBL/GenBank/DDBJ databases">
        <title>Arcanobacterium bovis sp. nov., isolated from the milk of a cow with mastitis.</title>
        <authorList>
            <person name="Sammra O."/>
            <person name="Foster G."/>
            <person name="Hassan A."/>
            <person name="Alssahen M."/>
            <person name="Laemmler C."/>
            <person name="Borowiak M."/>
            <person name="Malorny B."/>
            <person name="Abdulmawjood A."/>
        </authorList>
    </citation>
    <scope>NUCLEOTIDE SEQUENCE [LARGE SCALE GENOMIC DNA]</scope>
    <source>
        <strain evidence="4 5">C605018/01/1</strain>
    </source>
</reference>
<feature type="compositionally biased region" description="Polar residues" evidence="1">
    <location>
        <begin position="252"/>
        <end position="268"/>
    </location>
</feature>
<dbReference type="GO" id="GO:0004519">
    <property type="term" value="F:endonuclease activity"/>
    <property type="evidence" value="ECO:0007669"/>
    <property type="project" value="UniProtKB-KW"/>
</dbReference>
<keyword evidence="2" id="KW-1133">Transmembrane helix</keyword>
<dbReference type="NCBIfam" id="NF033681">
    <property type="entry name" value="ExeM_NucH_DNase"/>
    <property type="match status" value="1"/>
</dbReference>
<evidence type="ECO:0000256" key="1">
    <source>
        <dbReference type="SAM" id="MobiDB-lite"/>
    </source>
</evidence>
<gene>
    <name evidence="4" type="ORF">EZJ44_05510</name>
</gene>
<dbReference type="InterPro" id="IPR001322">
    <property type="entry name" value="Lamin_tail_dom"/>
</dbReference>
<dbReference type="EMBL" id="SJDT01000004">
    <property type="protein sequence ID" value="TBW21408.1"/>
    <property type="molecule type" value="Genomic_DNA"/>
</dbReference>
<keyword evidence="4" id="KW-0540">Nuclease</keyword>
<proteinExistence type="predicted"/>
<protein>
    <submittedName>
        <fullName evidence="4">ExeM/NucH family extracellular endonuclease</fullName>
    </submittedName>
</protein>
<evidence type="ECO:0000313" key="5">
    <source>
        <dbReference type="Proteomes" id="UP000293036"/>
    </source>
</evidence>
<dbReference type="PANTHER" id="PTHR42834">
    <property type="entry name" value="ENDONUCLEASE/EXONUCLEASE/PHOSPHATASE FAMILY PROTEIN (AFU_ORTHOLOGUE AFUA_3G09210)"/>
    <property type="match status" value="1"/>
</dbReference>
<dbReference type="PANTHER" id="PTHR42834:SF1">
    <property type="entry name" value="ENDONUCLEASE_EXONUCLEASE_PHOSPHATASE FAMILY PROTEIN (AFU_ORTHOLOGUE AFUA_3G09210)"/>
    <property type="match status" value="1"/>
</dbReference>
<evidence type="ECO:0000313" key="4">
    <source>
        <dbReference type="EMBL" id="TBW21408.1"/>
    </source>
</evidence>
<keyword evidence="5" id="KW-1185">Reference proteome</keyword>
<comment type="caution">
    <text evidence="4">The sequence shown here is derived from an EMBL/GenBank/DDBJ whole genome shotgun (WGS) entry which is preliminary data.</text>
</comment>
<dbReference type="AlphaFoldDB" id="A0A4V2KR13"/>
<dbReference type="Gene3D" id="3.60.10.10">
    <property type="entry name" value="Endonuclease/exonuclease/phosphatase"/>
    <property type="match status" value="1"/>
</dbReference>
<keyword evidence="4" id="KW-0255">Endonuclease</keyword>
<dbReference type="CDD" id="cd10283">
    <property type="entry name" value="MnuA_DNase1-like"/>
    <property type="match status" value="1"/>
</dbReference>
<dbReference type="Proteomes" id="UP000293036">
    <property type="component" value="Unassembled WGS sequence"/>
</dbReference>
<evidence type="ECO:0000259" key="3">
    <source>
        <dbReference type="PROSITE" id="PS51841"/>
    </source>
</evidence>
<dbReference type="InterPro" id="IPR036415">
    <property type="entry name" value="Lamin_tail_dom_sf"/>
</dbReference>
<evidence type="ECO:0000256" key="2">
    <source>
        <dbReference type="SAM" id="Phobius"/>
    </source>
</evidence>
<feature type="transmembrane region" description="Helical" evidence="2">
    <location>
        <begin position="1078"/>
        <end position="1101"/>
    </location>
</feature>
<dbReference type="InterPro" id="IPR047971">
    <property type="entry name" value="ExeM-like"/>
</dbReference>
<sequence>MRPNIVNAASHVENFGLTDRKYFFKVFSNRFNFHQCEYSLITCDDAQSRFSYGRIKGENMRKKLMQLAGLTVAAGLVVPFGTSISEAAPAGSYSTGASIVISEVYVRGGSSDARFRDYVELYNPTDKDISLDGMSIQYFTKDKLSSSNSFALHGKIAPKGYFLLVGKAGNSGTESPLKADQETTLNASASAATIVLAQGTQAQTLFDGDQSANTGVIDTFGWGATKSFEGKAHKAQTAGGTSNQRADGGIDTNDNSVDFSVKSATPQYSGGDATGASGNNDPKDPSSGNTDSTNLPVDIQEVTIAQVQGSGSQSPLQGQKVKTQGVVTGVYPTGGFDGIYIQTPGTGGKNDDGVSDGLFVYSKTLAQSVKIGDYISVVGEVNEYYSLTQLKAMSWEKLEKTAEVVDPVPVVIDAAPTEEADREALEGMLIAVTGTHTVTNNYDTNKYGQVGLAIGAEPLIQPTEMFNPSENPIGFKAMSEANAKRKITLDDGSSWSYFGSKYKNDLVPVPYLNVKDPLRVGAHVTFKKPMILDFRYQWNYQPTEPVNVMGADDPNSYVDNSKNWITISNNKRPAAPGNFGGDVTVSSFNVLNYFVSLGAQEAKCQGWPDRKGEPITANKCSVRGAYTEAAMKRQQTKIVAAINALDSTIIGLEEIENSAKYGKPRDTALDNLVRELNKAAGYDKWTRVASPSAVPQSEDVIRLAYIYQSKNVKPVGESKILIGNEFISGFAREPLAQEWQGVNARGEGFGQTFVTVVNHLKSKGSQATKIPNDVDKGQGKNNLLRVEQAKAMLAWVEQNFAQKPVFILGDMNSYTEEDPLRTIENKGYVSIAKKYNVKNHSYQFSGIIGSLDHGFANPAGEKMLVGADVWNVNAMEPAAFEYSNYNMNVKVNDLFDTTPYRSSDHDPIKFALKLGKVADVPNADDATQCVKPMGHVSKVFPNTKAIEDWGKKHPNNKFGMKKAKKNNGVATHFCGFTPNSPVKFYFYTDAKLIGESTTTATGEIAFDFAVPAVAEPGLHYVVAYSEVDSSVAAMQVLVEPATAAGAGGADASATGTAGVGGSMSGDGNRLATTGSDNLTIALSGIVLALVGASLVSGIGFARRKK</sequence>
<dbReference type="PROSITE" id="PS51841">
    <property type="entry name" value="LTD"/>
    <property type="match status" value="1"/>
</dbReference>
<accession>A0A4V2KR13</accession>
<dbReference type="SUPFAM" id="SSF74853">
    <property type="entry name" value="Lamin A/C globular tail domain"/>
    <property type="match status" value="1"/>
</dbReference>
<dbReference type="InterPro" id="IPR036691">
    <property type="entry name" value="Endo/exonu/phosph_ase_sf"/>
</dbReference>
<dbReference type="OrthoDB" id="1016457at2"/>
<name>A0A4V2KR13_9ACTO</name>
<organism evidence="4 5">
    <name type="scientific">Arcanobacterium bovis</name>
    <dbReference type="NCBI Taxonomy" id="2529275"/>
    <lineage>
        <taxon>Bacteria</taxon>
        <taxon>Bacillati</taxon>
        <taxon>Actinomycetota</taxon>
        <taxon>Actinomycetes</taxon>
        <taxon>Actinomycetales</taxon>
        <taxon>Actinomycetaceae</taxon>
        <taxon>Arcanobacterium</taxon>
    </lineage>
</organism>
<feature type="region of interest" description="Disordered" evidence="1">
    <location>
        <begin position="231"/>
        <end position="294"/>
    </location>
</feature>
<feature type="compositionally biased region" description="Polar residues" evidence="1">
    <location>
        <begin position="276"/>
        <end position="294"/>
    </location>
</feature>
<dbReference type="Pfam" id="PF00932">
    <property type="entry name" value="LTD"/>
    <property type="match status" value="1"/>
</dbReference>
<keyword evidence="2" id="KW-0812">Transmembrane</keyword>
<dbReference type="CDD" id="cd04486">
    <property type="entry name" value="YhcR_OBF_like"/>
    <property type="match status" value="1"/>
</dbReference>
<feature type="domain" description="LTD" evidence="3">
    <location>
        <begin position="86"/>
        <end position="224"/>
    </location>
</feature>